<evidence type="ECO:0000313" key="8">
    <source>
        <dbReference type="Proteomes" id="UP000254869"/>
    </source>
</evidence>
<reference evidence="7 8" key="1">
    <citation type="submission" date="2018-07" db="EMBL/GenBank/DDBJ databases">
        <title>Genomic Encyclopedia of Type Strains, Phase IV (KMG-IV): sequencing the most valuable type-strain genomes for metagenomic binning, comparative biology and taxonomic classification.</title>
        <authorList>
            <person name="Goeker M."/>
        </authorList>
    </citation>
    <scope>NUCLEOTIDE SEQUENCE [LARGE SCALE GENOMIC DNA]</scope>
    <source>
        <strain evidence="7 8">DSM 44290</strain>
    </source>
</reference>
<dbReference type="PROSITE" id="PS01081">
    <property type="entry name" value="HTH_TETR_1"/>
    <property type="match status" value="1"/>
</dbReference>
<dbReference type="Pfam" id="PF21943">
    <property type="entry name" value="TetR_C_46"/>
    <property type="match status" value="1"/>
</dbReference>
<evidence type="ECO:0000256" key="5">
    <source>
        <dbReference type="SAM" id="MobiDB-lite"/>
    </source>
</evidence>
<evidence type="ECO:0000256" key="3">
    <source>
        <dbReference type="ARBA" id="ARBA00023163"/>
    </source>
</evidence>
<dbReference type="EMBL" id="QQBC01000002">
    <property type="protein sequence ID" value="RDI67950.1"/>
    <property type="molecule type" value="Genomic_DNA"/>
</dbReference>
<dbReference type="PROSITE" id="PS50977">
    <property type="entry name" value="HTH_TETR_2"/>
    <property type="match status" value="1"/>
</dbReference>
<dbReference type="Pfam" id="PF00440">
    <property type="entry name" value="TetR_N"/>
    <property type="match status" value="1"/>
</dbReference>
<dbReference type="SUPFAM" id="SSF48498">
    <property type="entry name" value="Tetracyclin repressor-like, C-terminal domain"/>
    <property type="match status" value="1"/>
</dbReference>
<organism evidence="7 8">
    <name type="scientific">Nocardia pseudobrasiliensis</name>
    <dbReference type="NCBI Taxonomy" id="45979"/>
    <lineage>
        <taxon>Bacteria</taxon>
        <taxon>Bacillati</taxon>
        <taxon>Actinomycetota</taxon>
        <taxon>Actinomycetes</taxon>
        <taxon>Mycobacteriales</taxon>
        <taxon>Nocardiaceae</taxon>
        <taxon>Nocardia</taxon>
    </lineage>
</organism>
<keyword evidence="1" id="KW-0805">Transcription regulation</keyword>
<sequence length="235" mass="25489">MASKVTGAHRLMPEPTGDARADRWREHRAAVRAEVVESTLRAIDELGPDLSIDDIVKAAGVTRPKLYRFFADKDQLFEAVRQRVQDLLIERMVPLFPMSGTVEESIRAALTAYVTLVAEHPNLFRFLVGSQFGEGHSAMTLLEGGRGLSDSGAALLSMLLRSRGGDGDNIEYVVDGTLGAVGLAVLRWLNSPTIDQEALVTELTTFVWGAFSAVAAARGVALRLDERVGPQDFGP</sequence>
<feature type="domain" description="HTH tetR-type" evidence="6">
    <location>
        <begin position="29"/>
        <end position="88"/>
    </location>
</feature>
<comment type="caution">
    <text evidence="7">The sequence shown here is derived from an EMBL/GenBank/DDBJ whole genome shotgun (WGS) entry which is preliminary data.</text>
</comment>
<dbReference type="SUPFAM" id="SSF46689">
    <property type="entry name" value="Homeodomain-like"/>
    <property type="match status" value="1"/>
</dbReference>
<dbReference type="InterPro" id="IPR023772">
    <property type="entry name" value="DNA-bd_HTH_TetR-type_CS"/>
</dbReference>
<dbReference type="GO" id="GO:0003700">
    <property type="term" value="F:DNA-binding transcription factor activity"/>
    <property type="evidence" value="ECO:0007669"/>
    <property type="project" value="TreeGrafter"/>
</dbReference>
<evidence type="ECO:0000256" key="1">
    <source>
        <dbReference type="ARBA" id="ARBA00023015"/>
    </source>
</evidence>
<feature type="DNA-binding region" description="H-T-H motif" evidence="4">
    <location>
        <begin position="51"/>
        <end position="70"/>
    </location>
</feature>
<evidence type="ECO:0000259" key="6">
    <source>
        <dbReference type="PROSITE" id="PS50977"/>
    </source>
</evidence>
<dbReference type="GO" id="GO:0000976">
    <property type="term" value="F:transcription cis-regulatory region binding"/>
    <property type="evidence" value="ECO:0007669"/>
    <property type="project" value="TreeGrafter"/>
</dbReference>
<feature type="region of interest" description="Disordered" evidence="5">
    <location>
        <begin position="1"/>
        <end position="23"/>
    </location>
</feature>
<dbReference type="Proteomes" id="UP000254869">
    <property type="component" value="Unassembled WGS sequence"/>
</dbReference>
<name>A0A370IBG3_9NOCA</name>
<gene>
    <name evidence="7" type="ORF">DFR76_102351</name>
</gene>
<dbReference type="PANTHER" id="PTHR30055:SF160">
    <property type="entry name" value="TRANSCRIPTIONAL REGULATORY PROTEIN (PROBABLY ASNC-FAMILY)-RELATED"/>
    <property type="match status" value="1"/>
</dbReference>
<dbReference type="STRING" id="1210086.GCA_001613105_00927"/>
<dbReference type="RefSeq" id="WP_067992306.1">
    <property type="nucleotide sequence ID" value="NZ_QQBC01000002.1"/>
</dbReference>
<dbReference type="InterPro" id="IPR050109">
    <property type="entry name" value="HTH-type_TetR-like_transc_reg"/>
</dbReference>
<dbReference type="AlphaFoldDB" id="A0A370IBG3"/>
<dbReference type="InterPro" id="IPR054129">
    <property type="entry name" value="DesT_TetR_C"/>
</dbReference>
<keyword evidence="8" id="KW-1185">Reference proteome</keyword>
<keyword evidence="2 4" id="KW-0238">DNA-binding</keyword>
<dbReference type="PANTHER" id="PTHR30055">
    <property type="entry name" value="HTH-TYPE TRANSCRIPTIONAL REGULATOR RUTR"/>
    <property type="match status" value="1"/>
</dbReference>
<proteinExistence type="predicted"/>
<evidence type="ECO:0000313" key="7">
    <source>
        <dbReference type="EMBL" id="RDI67950.1"/>
    </source>
</evidence>
<protein>
    <submittedName>
        <fullName evidence="7">TetR family transcriptional regulator</fullName>
    </submittedName>
</protein>
<dbReference type="InterPro" id="IPR036271">
    <property type="entry name" value="Tet_transcr_reg_TetR-rel_C_sf"/>
</dbReference>
<dbReference type="InterPro" id="IPR001647">
    <property type="entry name" value="HTH_TetR"/>
</dbReference>
<evidence type="ECO:0000256" key="4">
    <source>
        <dbReference type="PROSITE-ProRule" id="PRU00335"/>
    </source>
</evidence>
<dbReference type="Gene3D" id="1.10.357.10">
    <property type="entry name" value="Tetracycline Repressor, domain 2"/>
    <property type="match status" value="1"/>
</dbReference>
<keyword evidence="3" id="KW-0804">Transcription</keyword>
<dbReference type="InterPro" id="IPR009057">
    <property type="entry name" value="Homeodomain-like_sf"/>
</dbReference>
<evidence type="ECO:0000256" key="2">
    <source>
        <dbReference type="ARBA" id="ARBA00023125"/>
    </source>
</evidence>
<accession>A0A370IBG3</accession>